<sequence length="278" mass="31271">MKTWCRIVFVLALCLNSACAQNDGDQSKHEDHRQHSRQINKSRQDETPDLADGPEGAVRRPHPMSLADLHSKYPSTFVLQGPRRKREVALTFDDAPDNNFTPRILDVLKKEGVSATFFVVGNRVQAHPDVVMRMVREGHQLGNHTYNHANLLKLSDQAFRREIMKTDSLISQYTGYIPTYVRAPYGNVNEDQLRWLASRHKINVFWDVDSLDWKGLSAEQVQTNVLAHVHPGSIILQHAAGGKGEDLSGTVNALSSIINQLRNDGVKLVTVSELLDNH</sequence>
<organism evidence="6 7">
    <name type="scientific">Cohnella kolymensis</name>
    <dbReference type="NCBI Taxonomy" id="1590652"/>
    <lineage>
        <taxon>Bacteria</taxon>
        <taxon>Bacillati</taxon>
        <taxon>Bacillota</taxon>
        <taxon>Bacilli</taxon>
        <taxon>Bacillales</taxon>
        <taxon>Paenibacillaceae</taxon>
        <taxon>Cohnella</taxon>
    </lineage>
</organism>
<evidence type="ECO:0000313" key="6">
    <source>
        <dbReference type="EMBL" id="KIL35460.1"/>
    </source>
</evidence>
<dbReference type="CDD" id="cd10917">
    <property type="entry name" value="CE4_NodB_like_6s_7s"/>
    <property type="match status" value="1"/>
</dbReference>
<evidence type="ECO:0000256" key="4">
    <source>
        <dbReference type="SAM" id="SignalP"/>
    </source>
</evidence>
<evidence type="ECO:0000256" key="3">
    <source>
        <dbReference type="SAM" id="MobiDB-lite"/>
    </source>
</evidence>
<evidence type="ECO:0000256" key="1">
    <source>
        <dbReference type="ARBA" id="ARBA00022723"/>
    </source>
</evidence>
<dbReference type="PANTHER" id="PTHR10587">
    <property type="entry name" value="GLYCOSYL TRANSFERASE-RELATED"/>
    <property type="match status" value="1"/>
</dbReference>
<keyword evidence="1" id="KW-0479">Metal-binding</keyword>
<gene>
    <name evidence="6" type="ORF">SD71_13100</name>
</gene>
<name>A0ABR5A343_9BACL</name>
<dbReference type="InterPro" id="IPR050248">
    <property type="entry name" value="Polysacc_deacetylase_ArnD"/>
</dbReference>
<dbReference type="Proteomes" id="UP000054526">
    <property type="component" value="Unassembled WGS sequence"/>
</dbReference>
<feature type="chain" id="PRO_5047326373" evidence="4">
    <location>
        <begin position="21"/>
        <end position="278"/>
    </location>
</feature>
<dbReference type="EMBL" id="JXAL01000021">
    <property type="protein sequence ID" value="KIL35460.1"/>
    <property type="molecule type" value="Genomic_DNA"/>
</dbReference>
<evidence type="ECO:0000256" key="2">
    <source>
        <dbReference type="ARBA" id="ARBA00022801"/>
    </source>
</evidence>
<keyword evidence="4" id="KW-0732">Signal</keyword>
<evidence type="ECO:0000313" key="7">
    <source>
        <dbReference type="Proteomes" id="UP000054526"/>
    </source>
</evidence>
<evidence type="ECO:0000259" key="5">
    <source>
        <dbReference type="PROSITE" id="PS51677"/>
    </source>
</evidence>
<feature type="domain" description="NodB homology" evidence="5">
    <location>
        <begin position="86"/>
        <end position="269"/>
    </location>
</feature>
<dbReference type="RefSeq" id="WP_041063924.1">
    <property type="nucleotide sequence ID" value="NZ_JXAL01000021.1"/>
</dbReference>
<dbReference type="PANTHER" id="PTHR10587:SF133">
    <property type="entry name" value="CHITIN DEACETYLASE 1-RELATED"/>
    <property type="match status" value="1"/>
</dbReference>
<accession>A0ABR5A343</accession>
<protein>
    <submittedName>
        <fullName evidence="6">Chitooligosaccharide deacetylase</fullName>
    </submittedName>
</protein>
<dbReference type="Pfam" id="PF01522">
    <property type="entry name" value="Polysacc_deac_1"/>
    <property type="match status" value="1"/>
</dbReference>
<proteinExistence type="predicted"/>
<dbReference type="PROSITE" id="PS51677">
    <property type="entry name" value="NODB"/>
    <property type="match status" value="1"/>
</dbReference>
<feature type="region of interest" description="Disordered" evidence="3">
    <location>
        <begin position="22"/>
        <end position="62"/>
    </location>
</feature>
<dbReference type="InterPro" id="IPR002509">
    <property type="entry name" value="NODB_dom"/>
</dbReference>
<dbReference type="SUPFAM" id="SSF88713">
    <property type="entry name" value="Glycoside hydrolase/deacetylase"/>
    <property type="match status" value="1"/>
</dbReference>
<feature type="signal peptide" evidence="4">
    <location>
        <begin position="1"/>
        <end position="20"/>
    </location>
</feature>
<reference evidence="6 7" key="1">
    <citation type="submission" date="2014-12" db="EMBL/GenBank/DDBJ databases">
        <title>Draft genome sequence of Cohnella kolymensis strain B-2846.</title>
        <authorList>
            <person name="Karlyshev A.V."/>
            <person name="Kudryashova E.B."/>
        </authorList>
    </citation>
    <scope>NUCLEOTIDE SEQUENCE [LARGE SCALE GENOMIC DNA]</scope>
    <source>
        <strain evidence="6 7">VKM B-2846</strain>
    </source>
</reference>
<dbReference type="Gene3D" id="3.20.20.370">
    <property type="entry name" value="Glycoside hydrolase/deacetylase"/>
    <property type="match status" value="1"/>
</dbReference>
<comment type="caution">
    <text evidence="6">The sequence shown here is derived from an EMBL/GenBank/DDBJ whole genome shotgun (WGS) entry which is preliminary data.</text>
</comment>
<keyword evidence="2" id="KW-0378">Hydrolase</keyword>
<dbReference type="InterPro" id="IPR011330">
    <property type="entry name" value="Glyco_hydro/deAcase_b/a-brl"/>
</dbReference>
<keyword evidence="7" id="KW-1185">Reference proteome</keyword>